<dbReference type="InterPro" id="IPR036866">
    <property type="entry name" value="RibonucZ/Hydroxyglut_hydro"/>
</dbReference>
<dbReference type="Pfam" id="PF00753">
    <property type="entry name" value="Lactamase_B"/>
    <property type="match status" value="1"/>
</dbReference>
<dbReference type="InterPro" id="IPR001279">
    <property type="entry name" value="Metallo-B-lactamas"/>
</dbReference>
<dbReference type="Proteomes" id="UP001548832">
    <property type="component" value="Unassembled WGS sequence"/>
</dbReference>
<dbReference type="SUPFAM" id="SSF56281">
    <property type="entry name" value="Metallo-hydrolase/oxidoreductase"/>
    <property type="match status" value="1"/>
</dbReference>
<dbReference type="SMART" id="SM00849">
    <property type="entry name" value="Lactamase_B"/>
    <property type="match status" value="1"/>
</dbReference>
<dbReference type="RefSeq" id="WP_354457833.1">
    <property type="nucleotide sequence ID" value="NZ_JBEWSZ010000001.1"/>
</dbReference>
<accession>A0ABV2D6V1</accession>
<dbReference type="EMBL" id="JBEWSZ010000001">
    <property type="protein sequence ID" value="MET2825749.1"/>
    <property type="molecule type" value="Genomic_DNA"/>
</dbReference>
<organism evidence="2 3">
    <name type="scientific">Mesorhizobium shangrilense</name>
    <dbReference type="NCBI Taxonomy" id="460060"/>
    <lineage>
        <taxon>Bacteria</taxon>
        <taxon>Pseudomonadati</taxon>
        <taxon>Pseudomonadota</taxon>
        <taxon>Alphaproteobacteria</taxon>
        <taxon>Hyphomicrobiales</taxon>
        <taxon>Phyllobacteriaceae</taxon>
        <taxon>Mesorhizobium</taxon>
    </lineage>
</organism>
<comment type="caution">
    <text evidence="2">The sequence shown here is derived from an EMBL/GenBank/DDBJ whole genome shotgun (WGS) entry which is preliminary data.</text>
</comment>
<reference evidence="2 3" key="1">
    <citation type="submission" date="2024-06" db="EMBL/GenBank/DDBJ databases">
        <authorList>
            <person name="Kim D.-U."/>
        </authorList>
    </citation>
    <scope>NUCLEOTIDE SEQUENCE [LARGE SCALE GENOMIC DNA]</scope>
    <source>
        <strain evidence="2 3">KACC15460</strain>
    </source>
</reference>
<evidence type="ECO:0000313" key="2">
    <source>
        <dbReference type="EMBL" id="MET2825749.1"/>
    </source>
</evidence>
<feature type="domain" description="Metallo-beta-lactamase" evidence="1">
    <location>
        <begin position="52"/>
        <end position="250"/>
    </location>
</feature>
<dbReference type="InterPro" id="IPR052195">
    <property type="entry name" value="Bact_Alkyl/Aryl-Sulfatase"/>
</dbReference>
<dbReference type="Gene3D" id="1.25.40.880">
    <property type="entry name" value="Alkyl sulfatase, dimerisation domain"/>
    <property type="match status" value="1"/>
</dbReference>
<dbReference type="InterPro" id="IPR029228">
    <property type="entry name" value="Alkyl_sulf_dimr"/>
</dbReference>
<gene>
    <name evidence="2" type="ORF">ABVQ20_02035</name>
</gene>
<sequence>MSAKGKAVEQDGLFERLWNGTAAMEEWTASVSGGSARPVTDNIIAIHTGYLFGNATAIRTDAGLVLVDTGSRETASQTLAALRRWDDSPIHTVIYTHGHIDHTWGARLLDEEADAKGLARPRIIAHRNVLNRFDRYDRTQGLNSLVMGRQFNQPNYAFPQGHRRPDEVYDDTLALLIGGERIELFHGRGETDDATFVWLPQRRVLASGDFVIWVFPNAGNPRKVQRYAPDWAAALRRMQSLRPEVLIPGHGPVVFGEARAAELLGDGAEVLESLTRQTLDLMNAGSSLDQILHSVAAPAALLAKPYLKPRYDDPEFVVRGIWHLYAGWFDGNPAHLKPAPEAELAAELAALAGSADRLAARAAELADNGQTRLAAHLVELASAASPLDPAIQAKRATVYERCAAAETSLIGKAIFAVYQREAQARSGSIA</sequence>
<keyword evidence="3" id="KW-1185">Reference proteome</keyword>
<evidence type="ECO:0000259" key="1">
    <source>
        <dbReference type="SMART" id="SM00849"/>
    </source>
</evidence>
<dbReference type="PANTHER" id="PTHR43223">
    <property type="entry name" value="ALKYL/ARYL-SULFATASE"/>
    <property type="match status" value="1"/>
</dbReference>
<dbReference type="PANTHER" id="PTHR43223:SF2">
    <property type="entry name" value="METALLO-BETA-LACTAMASE DOMAIN-CONTAINING PROTEIN"/>
    <property type="match status" value="1"/>
</dbReference>
<dbReference type="Pfam" id="PF14863">
    <property type="entry name" value="Alkyl_sulf_dimr"/>
    <property type="match status" value="1"/>
</dbReference>
<protein>
    <submittedName>
        <fullName evidence="2">Alkyl sulfatase dimerization domain-containing protein</fullName>
    </submittedName>
</protein>
<name>A0ABV2D6V1_9HYPH</name>
<evidence type="ECO:0000313" key="3">
    <source>
        <dbReference type="Proteomes" id="UP001548832"/>
    </source>
</evidence>
<dbReference type="Gene3D" id="3.60.15.10">
    <property type="entry name" value="Ribonuclease Z/Hydroxyacylglutathione hydrolase-like"/>
    <property type="match status" value="1"/>
</dbReference>
<dbReference type="InterPro" id="IPR038536">
    <property type="entry name" value="Alkyl/aryl-sulf_dimr_sf"/>
</dbReference>
<proteinExistence type="predicted"/>